<dbReference type="Pfam" id="PF06541">
    <property type="entry name" value="ABC_trans_CmpB"/>
    <property type="match status" value="1"/>
</dbReference>
<feature type="transmembrane region" description="Helical" evidence="1">
    <location>
        <begin position="258"/>
        <end position="276"/>
    </location>
</feature>
<dbReference type="EMBL" id="DVMP01000160">
    <property type="protein sequence ID" value="HIU26627.1"/>
    <property type="molecule type" value="Genomic_DNA"/>
</dbReference>
<feature type="transmembrane region" description="Helical" evidence="1">
    <location>
        <begin position="384"/>
        <end position="401"/>
    </location>
</feature>
<keyword evidence="1" id="KW-0472">Membrane</keyword>
<dbReference type="InterPro" id="IPR010540">
    <property type="entry name" value="CmpB_TMEM229"/>
</dbReference>
<name>A0A9D1I2A2_9FIRM</name>
<gene>
    <name evidence="2" type="ORF">IAC50_09065</name>
</gene>
<dbReference type="PANTHER" id="PTHR40076">
    <property type="entry name" value="MEMBRANE PROTEIN-RELATED"/>
    <property type="match status" value="1"/>
</dbReference>
<dbReference type="PANTHER" id="PTHR40076:SF1">
    <property type="entry name" value="MEMBRANE PROTEIN"/>
    <property type="match status" value="1"/>
</dbReference>
<evidence type="ECO:0000313" key="2">
    <source>
        <dbReference type="EMBL" id="HIU26627.1"/>
    </source>
</evidence>
<feature type="transmembrane region" description="Helical" evidence="1">
    <location>
        <begin position="24"/>
        <end position="47"/>
    </location>
</feature>
<reference evidence="2" key="2">
    <citation type="journal article" date="2021" name="PeerJ">
        <title>Extensive microbial diversity within the chicken gut microbiome revealed by metagenomics and culture.</title>
        <authorList>
            <person name="Gilroy R."/>
            <person name="Ravi A."/>
            <person name="Getino M."/>
            <person name="Pursley I."/>
            <person name="Horton D.L."/>
            <person name="Alikhan N.F."/>
            <person name="Baker D."/>
            <person name="Gharbi K."/>
            <person name="Hall N."/>
            <person name="Watson M."/>
            <person name="Adriaenssens E.M."/>
            <person name="Foster-Nyarko E."/>
            <person name="Jarju S."/>
            <person name="Secka A."/>
            <person name="Antonio M."/>
            <person name="Oren A."/>
            <person name="Chaudhuri R.R."/>
            <person name="La Ragione R."/>
            <person name="Hildebrand F."/>
            <person name="Pallen M.J."/>
        </authorList>
    </citation>
    <scope>NUCLEOTIDE SEQUENCE</scope>
    <source>
        <strain evidence="2">ChiHcec3-6078</strain>
    </source>
</reference>
<dbReference type="InterPro" id="IPR010380">
    <property type="entry name" value="DUF975"/>
</dbReference>
<keyword evidence="1" id="KW-1133">Transmembrane helix</keyword>
<feature type="transmembrane region" description="Helical" evidence="1">
    <location>
        <begin position="456"/>
        <end position="475"/>
    </location>
</feature>
<feature type="transmembrane region" description="Helical" evidence="1">
    <location>
        <begin position="487"/>
        <end position="507"/>
    </location>
</feature>
<comment type="caution">
    <text evidence="2">The sequence shown here is derived from an EMBL/GenBank/DDBJ whole genome shotgun (WGS) entry which is preliminary data.</text>
</comment>
<dbReference type="Pfam" id="PF06161">
    <property type="entry name" value="DUF975"/>
    <property type="match status" value="1"/>
</dbReference>
<proteinExistence type="predicted"/>
<accession>A0A9D1I2A2</accession>
<dbReference type="AlphaFoldDB" id="A0A9D1I2A2"/>
<feature type="transmembrane region" description="Helical" evidence="1">
    <location>
        <begin position="136"/>
        <end position="156"/>
    </location>
</feature>
<feature type="transmembrane region" description="Helical" evidence="1">
    <location>
        <begin position="408"/>
        <end position="431"/>
    </location>
</feature>
<sequence length="537" mass="61105">MKEKKMWQIKDMKSGGRSALRKNYWRIVGISILMTFLVGGVELGLYFDQPSGSPENGKLYVNTNADILRDWQISMGDITEGDGEERALAFLGEHYNPTKGVLAKVYNKVTAERSVLYGVLDAVNNMVFKDRLGEGVIILTGAVISGFIIIFIINVLQVGRCRFIMENRSYHSSRPGRLLFPWRVGRWKHTALVMLKRAALLFLWDLTVIGGIIKRYSYRMVPYILAENPDTGSRDAFRLSIEMMRGNKFRAFLLDASFIGWYALNILTLGILRWAYIIPYRDMTCGELYYTLRKAELEKNTELSAYFNDSRLYADTEAAEYPAEEHHLRDKRVMGWASVEYNRHYSLTSLIMIFFAFSFIGWMWEVSLHLFGEGVFVNRGFLHGPWLPIYGAGGVLVLVLLKRFADKPALMFVLTMAVCGVVEYFTSWALWETQHKYWWNYSGYFLNLNGRICAEGLIMFALGGCLCVYIVAPFLDEVFKRIPRKPAAAICIIMSVCFAADAAFSIIHPNEGKGVTNYSESGRTAAVKLLSEKMSGL</sequence>
<evidence type="ECO:0000256" key="1">
    <source>
        <dbReference type="SAM" id="Phobius"/>
    </source>
</evidence>
<protein>
    <submittedName>
        <fullName evidence="2">DUF975 family protein</fullName>
    </submittedName>
</protein>
<keyword evidence="1" id="KW-0812">Transmembrane</keyword>
<feature type="transmembrane region" description="Helical" evidence="1">
    <location>
        <begin position="344"/>
        <end position="364"/>
    </location>
</feature>
<dbReference type="Proteomes" id="UP000824090">
    <property type="component" value="Unassembled WGS sequence"/>
</dbReference>
<reference evidence="2" key="1">
    <citation type="submission" date="2020-10" db="EMBL/GenBank/DDBJ databases">
        <authorList>
            <person name="Gilroy R."/>
        </authorList>
    </citation>
    <scope>NUCLEOTIDE SEQUENCE</scope>
    <source>
        <strain evidence="2">ChiHcec3-6078</strain>
    </source>
</reference>
<organism evidence="2 3">
    <name type="scientific">Candidatus Allocopromorpha excrementigallinarum</name>
    <dbReference type="NCBI Taxonomy" id="2840742"/>
    <lineage>
        <taxon>Bacteria</taxon>
        <taxon>Bacillati</taxon>
        <taxon>Bacillota</taxon>
        <taxon>Clostridia</taxon>
        <taxon>Eubacteriales</taxon>
        <taxon>Eubacteriaceae</taxon>
        <taxon>Eubacteriaceae incertae sedis</taxon>
        <taxon>Candidatus Allocopromorpha</taxon>
    </lineage>
</organism>
<evidence type="ECO:0000313" key="3">
    <source>
        <dbReference type="Proteomes" id="UP000824090"/>
    </source>
</evidence>
<feature type="transmembrane region" description="Helical" evidence="1">
    <location>
        <begin position="193"/>
        <end position="213"/>
    </location>
</feature>